<evidence type="ECO:0000313" key="2">
    <source>
        <dbReference type="Proteomes" id="UP001221122"/>
    </source>
</evidence>
<protein>
    <submittedName>
        <fullName evidence="1">Uncharacterized protein</fullName>
    </submittedName>
</protein>
<accession>A0AAE9X6Q0</accession>
<dbReference type="EMBL" id="OQ135104">
    <property type="protein sequence ID" value="WCD56139.1"/>
    <property type="molecule type" value="Genomic_DNA"/>
</dbReference>
<organism evidence="1 2">
    <name type="scientific">Caulobacter phage KSC</name>
    <dbReference type="NCBI Taxonomy" id="3020398"/>
    <lineage>
        <taxon>Viruses</taxon>
        <taxon>Duplodnaviria</taxon>
        <taxon>Heunggongvirae</taxon>
        <taxon>Uroviricota</taxon>
        <taxon>Caudoviricetes</taxon>
        <taxon>Autographivirales</taxon>
        <taxon>Autonotataviridae</taxon>
        <taxon>Percyvirus</taxon>
        <taxon>Percyvirus KSC</taxon>
    </lineage>
</organism>
<dbReference type="Proteomes" id="UP001221122">
    <property type="component" value="Segment"/>
</dbReference>
<keyword evidence="2" id="KW-1185">Reference proteome</keyword>
<evidence type="ECO:0000313" key="1">
    <source>
        <dbReference type="EMBL" id="WCD56139.1"/>
    </source>
</evidence>
<proteinExistence type="predicted"/>
<name>A0AAE9X6Q0_9CAUD</name>
<sequence>MRSATAVRVALAALQRARDQGDKRAIHKWKCICTGLAYGASIHRMHRWSSNIDVARSLDDLRSRS</sequence>
<gene>
    <name evidence="1" type="primary">KSC_gp002</name>
</gene>
<reference evidence="2" key="1">
    <citation type="journal article" date="2024" name="Viruses">
        <title>New Genera and Species of Caulobacter and Brevundimonas Bacteriophages Provide Insights into Phage Genome Evolution.</title>
        <authorList>
            <person name="Ely B."/>
            <person name="Hils M."/>
            <person name="Clarke A."/>
            <person name="Albert M."/>
            <person name="Holness N."/>
            <person name="Lenski J."/>
            <person name="Mohammadi T."/>
        </authorList>
    </citation>
    <scope>NUCLEOTIDE SEQUENCE [LARGE SCALE GENOMIC DNA]</scope>
</reference>